<sequence length="303" mass="34410">MKNKICTASDIIHKIAQIKRQYINDRMVFIQSENMIDLLVTLGATETGLLGLQRVSDQLAKDPTLSFRESRSGRFCIDFDRFRACRLDSQPFVLSVEEDFVRHDSGKARRFEEVGNDLQLNSAFQALLAFKSLMVRDVEITHRPKLDYSTNNWICTVFNLRTITTRHLRGEPALEGVHSDGVDHTMTTFLGSDNMANDSAITSVHDMREKNAISWDRTDPGLILGQSQHRSFLDTLLVVDHERKHSLSPVIAEDKTRRSTRDMLIFFTRKPVMPGHVSHPYDSLTEHTGLPMSIDLPTLAITG</sequence>
<accession>A0A840RS91</accession>
<dbReference type="InterPro" id="IPR018724">
    <property type="entry name" value="2OG-Fe_dioxygenase"/>
</dbReference>
<evidence type="ECO:0008006" key="3">
    <source>
        <dbReference type="Google" id="ProtNLM"/>
    </source>
</evidence>
<evidence type="ECO:0000313" key="2">
    <source>
        <dbReference type="Proteomes" id="UP000571084"/>
    </source>
</evidence>
<gene>
    <name evidence="1" type="ORF">HNR39_001710</name>
</gene>
<organism evidence="1 2">
    <name type="scientific">Glaciimonas immobilis</name>
    <dbReference type="NCBI Taxonomy" id="728004"/>
    <lineage>
        <taxon>Bacteria</taxon>
        <taxon>Pseudomonadati</taxon>
        <taxon>Pseudomonadota</taxon>
        <taxon>Betaproteobacteria</taxon>
        <taxon>Burkholderiales</taxon>
        <taxon>Oxalobacteraceae</taxon>
        <taxon>Glaciimonas</taxon>
    </lineage>
</organism>
<dbReference type="Pfam" id="PF10014">
    <property type="entry name" value="2OG-Fe_Oxy_2"/>
    <property type="match status" value="1"/>
</dbReference>
<proteinExistence type="predicted"/>
<name>A0A840RS91_9BURK</name>
<reference evidence="1 2" key="1">
    <citation type="submission" date="2020-08" db="EMBL/GenBank/DDBJ databases">
        <title>Genomic Encyclopedia of Type Strains, Phase IV (KMG-IV): sequencing the most valuable type-strain genomes for metagenomic binning, comparative biology and taxonomic classification.</title>
        <authorList>
            <person name="Goeker M."/>
        </authorList>
    </citation>
    <scope>NUCLEOTIDE SEQUENCE [LARGE SCALE GENOMIC DNA]</scope>
    <source>
        <strain evidence="1 2">DSM 23240</strain>
    </source>
</reference>
<dbReference type="Gene3D" id="2.60.120.620">
    <property type="entry name" value="q2cbj1_9rhob like domain"/>
    <property type="match status" value="1"/>
</dbReference>
<dbReference type="GO" id="GO:0051213">
    <property type="term" value="F:dioxygenase activity"/>
    <property type="evidence" value="ECO:0007669"/>
    <property type="project" value="InterPro"/>
</dbReference>
<dbReference type="AlphaFoldDB" id="A0A840RS91"/>
<dbReference type="RefSeq" id="WP_209216756.1">
    <property type="nucleotide sequence ID" value="NZ_JAAOZT010000009.1"/>
</dbReference>
<protein>
    <recommendedName>
        <fullName evidence="3">2OG-Fe dioxygenase family protein</fullName>
    </recommendedName>
</protein>
<dbReference type="EMBL" id="JACHHQ010000003">
    <property type="protein sequence ID" value="MBB5199878.1"/>
    <property type="molecule type" value="Genomic_DNA"/>
</dbReference>
<evidence type="ECO:0000313" key="1">
    <source>
        <dbReference type="EMBL" id="MBB5199878.1"/>
    </source>
</evidence>
<keyword evidence="2" id="KW-1185">Reference proteome</keyword>
<comment type="caution">
    <text evidence="1">The sequence shown here is derived from an EMBL/GenBank/DDBJ whole genome shotgun (WGS) entry which is preliminary data.</text>
</comment>
<dbReference type="Proteomes" id="UP000571084">
    <property type="component" value="Unassembled WGS sequence"/>
</dbReference>